<comment type="caution">
    <text evidence="2">The sequence shown here is derived from an EMBL/GenBank/DDBJ whole genome shotgun (WGS) entry which is preliminary data.</text>
</comment>
<evidence type="ECO:0000256" key="1">
    <source>
        <dbReference type="SAM" id="MobiDB-lite"/>
    </source>
</evidence>
<accession>A0A9D1EYL2</accession>
<name>A0A9D1EYL2_9BACT</name>
<feature type="region of interest" description="Disordered" evidence="1">
    <location>
        <begin position="19"/>
        <end position="44"/>
    </location>
</feature>
<evidence type="ECO:0000313" key="3">
    <source>
        <dbReference type="Proteomes" id="UP000823928"/>
    </source>
</evidence>
<dbReference type="EMBL" id="DVIU01000081">
    <property type="protein sequence ID" value="HIS35752.1"/>
    <property type="molecule type" value="Genomic_DNA"/>
</dbReference>
<reference evidence="2" key="1">
    <citation type="submission" date="2020-10" db="EMBL/GenBank/DDBJ databases">
        <authorList>
            <person name="Gilroy R."/>
        </authorList>
    </citation>
    <scope>NUCLEOTIDE SEQUENCE</scope>
    <source>
        <strain evidence="2">6276</strain>
    </source>
</reference>
<dbReference type="AlphaFoldDB" id="A0A9D1EYL2"/>
<evidence type="ECO:0000313" key="2">
    <source>
        <dbReference type="EMBL" id="HIS35752.1"/>
    </source>
</evidence>
<organism evidence="2 3">
    <name type="scientific">Candidatus Scatousia excrementigallinarum</name>
    <dbReference type="NCBI Taxonomy" id="2840935"/>
    <lineage>
        <taxon>Bacteria</taxon>
        <taxon>Candidatus Scatousia</taxon>
    </lineage>
</organism>
<dbReference type="Proteomes" id="UP000823928">
    <property type="component" value="Unassembled WGS sequence"/>
</dbReference>
<protein>
    <submittedName>
        <fullName evidence="2">Uncharacterized protein</fullName>
    </submittedName>
</protein>
<gene>
    <name evidence="2" type="ORF">IAC10_03875</name>
</gene>
<proteinExistence type="predicted"/>
<reference evidence="2" key="2">
    <citation type="journal article" date="2021" name="PeerJ">
        <title>Extensive microbial diversity within the chicken gut microbiome revealed by metagenomics and culture.</title>
        <authorList>
            <person name="Gilroy R."/>
            <person name="Ravi A."/>
            <person name="Getino M."/>
            <person name="Pursley I."/>
            <person name="Horton D.L."/>
            <person name="Alikhan N.F."/>
            <person name="Baker D."/>
            <person name="Gharbi K."/>
            <person name="Hall N."/>
            <person name="Watson M."/>
            <person name="Adriaenssens E.M."/>
            <person name="Foster-Nyarko E."/>
            <person name="Jarju S."/>
            <person name="Secka A."/>
            <person name="Antonio M."/>
            <person name="Oren A."/>
            <person name="Chaudhuri R.R."/>
            <person name="La Ragione R."/>
            <person name="Hildebrand F."/>
            <person name="Pallen M.J."/>
        </authorList>
    </citation>
    <scope>NUCLEOTIDE SEQUENCE</scope>
    <source>
        <strain evidence="2">6276</strain>
    </source>
</reference>
<sequence>MSGFDVNVLSTKPIIREAANMQNDGGGGNLGYMQQGEGREEEKKKQAFDESIFKKKNEFDSFVFEKDLEGFEDDGFSVAKFIAKVILSVKDFFKIK</sequence>